<organism evidence="2 3">
    <name type="scientific">Piromyces finnis</name>
    <dbReference type="NCBI Taxonomy" id="1754191"/>
    <lineage>
        <taxon>Eukaryota</taxon>
        <taxon>Fungi</taxon>
        <taxon>Fungi incertae sedis</taxon>
        <taxon>Chytridiomycota</taxon>
        <taxon>Chytridiomycota incertae sedis</taxon>
        <taxon>Neocallimastigomycetes</taxon>
        <taxon>Neocallimastigales</taxon>
        <taxon>Neocallimastigaceae</taxon>
        <taxon>Piromyces</taxon>
    </lineage>
</organism>
<dbReference type="OrthoDB" id="2142214at2759"/>
<dbReference type="InterPro" id="IPR036779">
    <property type="entry name" value="LysM_dom_sf"/>
</dbReference>
<dbReference type="AlphaFoldDB" id="A0A1Y1V051"/>
<reference evidence="2 3" key="2">
    <citation type="submission" date="2016-08" db="EMBL/GenBank/DDBJ databases">
        <title>Pervasive Adenine N6-methylation of Active Genes in Fungi.</title>
        <authorList>
            <consortium name="DOE Joint Genome Institute"/>
            <person name="Mondo S.J."/>
            <person name="Dannebaum R.O."/>
            <person name="Kuo R.C."/>
            <person name="Labutti K."/>
            <person name="Haridas S."/>
            <person name="Kuo A."/>
            <person name="Salamov A."/>
            <person name="Ahrendt S.R."/>
            <person name="Lipzen A."/>
            <person name="Sullivan W."/>
            <person name="Andreopoulos W.B."/>
            <person name="Clum A."/>
            <person name="Lindquist E."/>
            <person name="Daum C."/>
            <person name="Ramamoorthy G.K."/>
            <person name="Gryganskyi A."/>
            <person name="Culley D."/>
            <person name="Magnuson J.K."/>
            <person name="James T.Y."/>
            <person name="O'Malley M.A."/>
            <person name="Stajich J.E."/>
            <person name="Spatafora J.W."/>
            <person name="Visel A."/>
            <person name="Grigoriev I.V."/>
        </authorList>
    </citation>
    <scope>NUCLEOTIDE SEQUENCE [LARGE SCALE GENOMIC DNA]</scope>
    <source>
        <strain evidence="3">finn</strain>
    </source>
</reference>
<keyword evidence="1" id="KW-0732">Signal</keyword>
<dbReference type="Proteomes" id="UP000193719">
    <property type="component" value="Unassembled WGS sequence"/>
</dbReference>
<accession>A0A1Y1V051</accession>
<protein>
    <recommendedName>
        <fullName evidence="4">LysM domain-containing protein</fullName>
    </recommendedName>
</protein>
<proteinExistence type="predicted"/>
<reference evidence="2 3" key="1">
    <citation type="submission" date="2016-08" db="EMBL/GenBank/DDBJ databases">
        <title>Genomes of anaerobic fungi encode conserved fungal cellulosomes for biomass hydrolysis.</title>
        <authorList>
            <consortium name="DOE Joint Genome Institute"/>
            <person name="Haitjema C.H."/>
            <person name="Gilmore S.P."/>
            <person name="Henske J.K."/>
            <person name="Solomon K.V."/>
            <person name="De Groot R."/>
            <person name="Kuo A."/>
            <person name="Mondo S.J."/>
            <person name="Salamov A.A."/>
            <person name="Labutti K."/>
            <person name="Zhao Z."/>
            <person name="Chiniquy J."/>
            <person name="Barry K."/>
            <person name="Brewer H.M."/>
            <person name="Purvine S.O."/>
            <person name="Wright A.T."/>
            <person name="Boxma B."/>
            <person name="Van Alen T."/>
            <person name="Hackstein J.H."/>
            <person name="Baker S.E."/>
            <person name="Grigoriev I.V."/>
            <person name="O'Malley M.A."/>
        </authorList>
    </citation>
    <scope>NUCLEOTIDE SEQUENCE [LARGE SCALE GENOMIC DNA]</scope>
    <source>
        <strain evidence="3">finn</strain>
    </source>
</reference>
<gene>
    <name evidence="2" type="ORF">BCR36DRAFT_359962</name>
</gene>
<sequence>MRFLFSIQLLITLFGFIQVHSLGYHCKKYIVIKHGDRCKHMTSGFSFDKDYYITRDSLLRINPSMDCDNLRSGNRVCVEASEDYDEIDNDFEETTVIENSCAKLAKRLNTTISIIENTNNVKINCKKLSEYSNMLVYYRKDGNYDVIYDKKSKKVNIL</sequence>
<evidence type="ECO:0000313" key="3">
    <source>
        <dbReference type="Proteomes" id="UP000193719"/>
    </source>
</evidence>
<evidence type="ECO:0000313" key="2">
    <source>
        <dbReference type="EMBL" id="ORX44395.1"/>
    </source>
</evidence>
<evidence type="ECO:0008006" key="4">
    <source>
        <dbReference type="Google" id="ProtNLM"/>
    </source>
</evidence>
<comment type="caution">
    <text evidence="2">The sequence shown here is derived from an EMBL/GenBank/DDBJ whole genome shotgun (WGS) entry which is preliminary data.</text>
</comment>
<feature type="signal peptide" evidence="1">
    <location>
        <begin position="1"/>
        <end position="21"/>
    </location>
</feature>
<dbReference type="Gene3D" id="3.10.350.10">
    <property type="entry name" value="LysM domain"/>
    <property type="match status" value="1"/>
</dbReference>
<evidence type="ECO:0000256" key="1">
    <source>
        <dbReference type="SAM" id="SignalP"/>
    </source>
</evidence>
<dbReference type="EMBL" id="MCFH01000046">
    <property type="protein sequence ID" value="ORX44395.1"/>
    <property type="molecule type" value="Genomic_DNA"/>
</dbReference>
<feature type="chain" id="PRO_5011988064" description="LysM domain-containing protein" evidence="1">
    <location>
        <begin position="22"/>
        <end position="158"/>
    </location>
</feature>
<keyword evidence="3" id="KW-1185">Reference proteome</keyword>
<name>A0A1Y1V051_9FUNG</name>